<dbReference type="Proteomes" id="UP000216074">
    <property type="component" value="Unassembled WGS sequence"/>
</dbReference>
<organism evidence="2 3">
    <name type="scientific">Bifidobacterium hapali</name>
    <dbReference type="NCBI Taxonomy" id="1630172"/>
    <lineage>
        <taxon>Bacteria</taxon>
        <taxon>Bacillati</taxon>
        <taxon>Actinomycetota</taxon>
        <taxon>Actinomycetes</taxon>
        <taxon>Bifidobacteriales</taxon>
        <taxon>Bifidobacteriaceae</taxon>
        <taxon>Bifidobacterium</taxon>
    </lineage>
</organism>
<comment type="caution">
    <text evidence="2">The sequence shown here is derived from an EMBL/GenBank/DDBJ whole genome shotgun (WGS) entry which is preliminary data.</text>
</comment>
<evidence type="ECO:0000256" key="1">
    <source>
        <dbReference type="SAM" id="MobiDB-lite"/>
    </source>
</evidence>
<feature type="region of interest" description="Disordered" evidence="1">
    <location>
        <begin position="51"/>
        <end position="75"/>
    </location>
</feature>
<proteinExistence type="predicted"/>
<keyword evidence="3" id="KW-1185">Reference proteome</keyword>
<gene>
    <name evidence="2" type="ORF">BHAP_0118</name>
</gene>
<dbReference type="AlphaFoldDB" id="A0A261G582"/>
<protein>
    <submittedName>
        <fullName evidence="2">Uncharacterized protein</fullName>
    </submittedName>
</protein>
<evidence type="ECO:0000313" key="2">
    <source>
        <dbReference type="EMBL" id="OZG66590.1"/>
    </source>
</evidence>
<reference evidence="2 3" key="1">
    <citation type="journal article" date="2017" name="BMC Genomics">
        <title>Comparative genomic and phylogenomic analyses of the Bifidobacteriaceae family.</title>
        <authorList>
            <person name="Lugli G.A."/>
            <person name="Milani C."/>
            <person name="Turroni F."/>
            <person name="Duranti S."/>
            <person name="Mancabelli L."/>
            <person name="Mangifesta M."/>
            <person name="Ferrario C."/>
            <person name="Modesto M."/>
            <person name="Mattarelli P."/>
            <person name="Jiri K."/>
            <person name="van Sinderen D."/>
            <person name="Ventura M."/>
        </authorList>
    </citation>
    <scope>NUCLEOTIDE SEQUENCE [LARGE SCALE GENOMIC DNA]</scope>
    <source>
        <strain evidence="2 3">DSM 100202</strain>
    </source>
</reference>
<name>A0A261G582_9BIFI</name>
<sequence>MDDINASLPLRLQKEPGACANLPLRLQKTYKLSAESQQDVLRHALRHRRAWPQHTKNGWAEPACLASPSRSQLER</sequence>
<accession>A0A261G582</accession>
<dbReference type="EMBL" id="MWWY01000004">
    <property type="protein sequence ID" value="OZG66590.1"/>
    <property type="molecule type" value="Genomic_DNA"/>
</dbReference>
<evidence type="ECO:0000313" key="3">
    <source>
        <dbReference type="Proteomes" id="UP000216074"/>
    </source>
</evidence>